<organism evidence="2 3">
    <name type="scientific">Ancylostoma ceylanicum</name>
    <dbReference type="NCBI Taxonomy" id="53326"/>
    <lineage>
        <taxon>Eukaryota</taxon>
        <taxon>Metazoa</taxon>
        <taxon>Ecdysozoa</taxon>
        <taxon>Nematoda</taxon>
        <taxon>Chromadorea</taxon>
        <taxon>Rhabditida</taxon>
        <taxon>Rhabditina</taxon>
        <taxon>Rhabditomorpha</taxon>
        <taxon>Strongyloidea</taxon>
        <taxon>Ancylostomatidae</taxon>
        <taxon>Ancylostomatinae</taxon>
        <taxon>Ancylostoma</taxon>
    </lineage>
</organism>
<name>A0A0D6LSE7_9BILA</name>
<dbReference type="EMBL" id="KE124956">
    <property type="protein sequence ID" value="EPB74123.1"/>
    <property type="molecule type" value="Genomic_DNA"/>
</dbReference>
<protein>
    <recommendedName>
        <fullName evidence="1">Reverse transcriptase domain-containing protein</fullName>
    </recommendedName>
</protein>
<dbReference type="InterPro" id="IPR000477">
    <property type="entry name" value="RT_dom"/>
</dbReference>
<dbReference type="SUPFAM" id="SSF56672">
    <property type="entry name" value="DNA/RNA polymerases"/>
    <property type="match status" value="1"/>
</dbReference>
<dbReference type="PANTHER" id="PTHR47027:SF25">
    <property type="entry name" value="REVERSE TRANSCRIPTASE DOMAIN-CONTAINING PROTEIN"/>
    <property type="match status" value="1"/>
</dbReference>
<proteinExistence type="predicted"/>
<feature type="domain" description="Reverse transcriptase" evidence="1">
    <location>
        <begin position="89"/>
        <end position="168"/>
    </location>
</feature>
<sequence>MRKLERHYSALGTFCMVLLRRLRGAIDERLQEERAEFRSNRSCSEQIFCLRNVIEQCIEYRHALCVNFIDFKKAFDSRILMVYPQNQRCILTPVLFNIALDFVMRKAIKSGEAGISWNNHGRLTDLDYADDIALLAESDSRLREATSSFNREATKIGLRISAGKSKVMKIGIEHTPININVGTTHRRTLLSSPIWGV</sequence>
<dbReference type="CDD" id="cd01650">
    <property type="entry name" value="RT_nLTR_like"/>
    <property type="match status" value="1"/>
</dbReference>
<reference evidence="2 3" key="1">
    <citation type="submission" date="2013-05" db="EMBL/GenBank/DDBJ databases">
        <title>Draft genome of the parasitic nematode Anyclostoma ceylanicum.</title>
        <authorList>
            <person name="Mitreva M."/>
        </authorList>
    </citation>
    <scope>NUCLEOTIDE SEQUENCE [LARGE SCALE GENOMIC DNA]</scope>
</reference>
<gene>
    <name evidence="2" type="ORF">ANCCEY_06794</name>
</gene>
<dbReference type="AlphaFoldDB" id="A0A0D6LSE7"/>
<evidence type="ECO:0000313" key="2">
    <source>
        <dbReference type="EMBL" id="EPB74123.1"/>
    </source>
</evidence>
<dbReference type="Proteomes" id="UP000054495">
    <property type="component" value="Unassembled WGS sequence"/>
</dbReference>
<accession>A0A0D6LSE7</accession>
<evidence type="ECO:0000313" key="3">
    <source>
        <dbReference type="Proteomes" id="UP000054495"/>
    </source>
</evidence>
<evidence type="ECO:0000259" key="1">
    <source>
        <dbReference type="Pfam" id="PF00078"/>
    </source>
</evidence>
<dbReference type="InterPro" id="IPR043502">
    <property type="entry name" value="DNA/RNA_pol_sf"/>
</dbReference>
<dbReference type="Pfam" id="PF00078">
    <property type="entry name" value="RVT_1"/>
    <property type="match status" value="1"/>
</dbReference>
<dbReference type="PANTHER" id="PTHR47027">
    <property type="entry name" value="REVERSE TRANSCRIPTASE DOMAIN-CONTAINING PROTEIN"/>
    <property type="match status" value="1"/>
</dbReference>
<keyword evidence="3" id="KW-1185">Reference proteome</keyword>